<evidence type="ECO:0000313" key="2">
    <source>
        <dbReference type="Proteomes" id="UP000499080"/>
    </source>
</evidence>
<reference evidence="1 2" key="1">
    <citation type="journal article" date="2019" name="Sci. Rep.">
        <title>Orb-weaving spider Araneus ventricosus genome elucidates the spidroin gene catalogue.</title>
        <authorList>
            <person name="Kono N."/>
            <person name="Nakamura H."/>
            <person name="Ohtoshi R."/>
            <person name="Moran D.A.P."/>
            <person name="Shinohara A."/>
            <person name="Yoshida Y."/>
            <person name="Fujiwara M."/>
            <person name="Mori M."/>
            <person name="Tomita M."/>
            <person name="Arakawa K."/>
        </authorList>
    </citation>
    <scope>NUCLEOTIDE SEQUENCE [LARGE SCALE GENOMIC DNA]</scope>
</reference>
<proteinExistence type="predicted"/>
<evidence type="ECO:0000313" key="1">
    <source>
        <dbReference type="EMBL" id="GBM21580.1"/>
    </source>
</evidence>
<comment type="caution">
    <text evidence="1">The sequence shown here is derived from an EMBL/GenBank/DDBJ whole genome shotgun (WGS) entry which is preliminary data.</text>
</comment>
<sequence>MTGLPNDLMTVLPNDLMTGLPNDLMTGLPNALMTGPNEEVAPNDSFENRSSSVSNFKQRKGCFFQTENSTLLSAIILVLRSGKTVCSSGLSLLILN</sequence>
<organism evidence="1 2">
    <name type="scientific">Araneus ventricosus</name>
    <name type="common">Orbweaver spider</name>
    <name type="synonym">Epeira ventricosa</name>
    <dbReference type="NCBI Taxonomy" id="182803"/>
    <lineage>
        <taxon>Eukaryota</taxon>
        <taxon>Metazoa</taxon>
        <taxon>Ecdysozoa</taxon>
        <taxon>Arthropoda</taxon>
        <taxon>Chelicerata</taxon>
        <taxon>Arachnida</taxon>
        <taxon>Araneae</taxon>
        <taxon>Araneomorphae</taxon>
        <taxon>Entelegynae</taxon>
        <taxon>Araneoidea</taxon>
        <taxon>Araneidae</taxon>
        <taxon>Araneus</taxon>
    </lineage>
</organism>
<gene>
    <name evidence="1" type="ORF">AVEN_204855_1</name>
</gene>
<dbReference type="EMBL" id="BGPR01091006">
    <property type="protein sequence ID" value="GBM21580.1"/>
    <property type="molecule type" value="Genomic_DNA"/>
</dbReference>
<protein>
    <submittedName>
        <fullName evidence="1">Uncharacterized protein</fullName>
    </submittedName>
</protein>
<accession>A0A4Y2DXJ3</accession>
<dbReference type="AlphaFoldDB" id="A0A4Y2DXJ3"/>
<keyword evidence="2" id="KW-1185">Reference proteome</keyword>
<dbReference type="Proteomes" id="UP000499080">
    <property type="component" value="Unassembled WGS sequence"/>
</dbReference>
<name>A0A4Y2DXJ3_ARAVE</name>